<comment type="caution">
    <text evidence="1">The sequence shown here is derived from an EMBL/GenBank/DDBJ whole genome shotgun (WGS) entry which is preliminary data.</text>
</comment>
<dbReference type="AlphaFoldDB" id="A0A7D9DXZ4"/>
<keyword evidence="2" id="KW-1185">Reference proteome</keyword>
<dbReference type="EMBL" id="CACRXK020002758">
    <property type="protein sequence ID" value="CAB3995903.1"/>
    <property type="molecule type" value="Genomic_DNA"/>
</dbReference>
<name>A0A7D9DXZ4_PARCT</name>
<accession>A0A7D9DXZ4</accession>
<sequence>MSEDTLTLSEIAIPERINLSEEQATANLSVTLKTAALFVNDVIDEWEFAAVYEQTRNKSPEFQYWEYEKVDTQLQNMTNDECKADFRVSLEDLPLLAEALSIADRFVCPNRTATGMEGLCVVL</sequence>
<protein>
    <submittedName>
        <fullName evidence="1">Uncharacterized protein</fullName>
    </submittedName>
</protein>
<proteinExistence type="predicted"/>
<dbReference type="PANTHER" id="PTHR34615:SF1">
    <property type="entry name" value="PX DOMAIN-CONTAINING PROTEIN"/>
    <property type="match status" value="1"/>
</dbReference>
<gene>
    <name evidence="1" type="ORF">PACLA_8A071681</name>
</gene>
<evidence type="ECO:0000313" key="2">
    <source>
        <dbReference type="Proteomes" id="UP001152795"/>
    </source>
</evidence>
<evidence type="ECO:0000313" key="1">
    <source>
        <dbReference type="EMBL" id="CAB3995903.1"/>
    </source>
</evidence>
<dbReference type="PANTHER" id="PTHR34615">
    <property type="entry name" value="PX DOMAIN-CONTAINING PROTEIN"/>
    <property type="match status" value="1"/>
</dbReference>
<organism evidence="1 2">
    <name type="scientific">Paramuricea clavata</name>
    <name type="common">Red gorgonian</name>
    <name type="synonym">Violescent sea-whip</name>
    <dbReference type="NCBI Taxonomy" id="317549"/>
    <lineage>
        <taxon>Eukaryota</taxon>
        <taxon>Metazoa</taxon>
        <taxon>Cnidaria</taxon>
        <taxon>Anthozoa</taxon>
        <taxon>Octocorallia</taxon>
        <taxon>Malacalcyonacea</taxon>
        <taxon>Plexauridae</taxon>
        <taxon>Paramuricea</taxon>
    </lineage>
</organism>
<reference evidence="1" key="1">
    <citation type="submission" date="2020-04" db="EMBL/GenBank/DDBJ databases">
        <authorList>
            <person name="Alioto T."/>
            <person name="Alioto T."/>
            <person name="Gomez Garrido J."/>
        </authorList>
    </citation>
    <scope>NUCLEOTIDE SEQUENCE</scope>
    <source>
        <strain evidence="1">A484AB</strain>
    </source>
</reference>
<dbReference type="Proteomes" id="UP001152795">
    <property type="component" value="Unassembled WGS sequence"/>
</dbReference>